<feature type="transmembrane region" description="Helical" evidence="10">
    <location>
        <begin position="84"/>
        <end position="105"/>
    </location>
</feature>
<dbReference type="Proteomes" id="UP000886748">
    <property type="component" value="Unassembled WGS sequence"/>
</dbReference>
<dbReference type="InterPro" id="IPR047196">
    <property type="entry name" value="YidC_ALB_C"/>
</dbReference>
<keyword evidence="4 9" id="KW-0812">Transmembrane</keyword>
<feature type="domain" description="Membrane insertase YidC/Oxa/ALB C-terminal" evidence="11">
    <location>
        <begin position="21"/>
        <end position="332"/>
    </location>
</feature>
<evidence type="ECO:0000256" key="4">
    <source>
        <dbReference type="ARBA" id="ARBA00022692"/>
    </source>
</evidence>
<evidence type="ECO:0000256" key="8">
    <source>
        <dbReference type="ARBA" id="ARBA00023186"/>
    </source>
</evidence>
<dbReference type="EMBL" id="DVOD01000018">
    <property type="protein sequence ID" value="HIU91961.1"/>
    <property type="molecule type" value="Genomic_DNA"/>
</dbReference>
<evidence type="ECO:0000313" key="13">
    <source>
        <dbReference type="Proteomes" id="UP000886748"/>
    </source>
</evidence>
<evidence type="ECO:0000256" key="6">
    <source>
        <dbReference type="ARBA" id="ARBA00022989"/>
    </source>
</evidence>
<gene>
    <name evidence="12" type="primary">yidC</name>
    <name evidence="12" type="ORF">IAD26_02380</name>
</gene>
<protein>
    <submittedName>
        <fullName evidence="12">Membrane protein insertase YidC</fullName>
    </submittedName>
</protein>
<evidence type="ECO:0000256" key="10">
    <source>
        <dbReference type="SAM" id="Phobius"/>
    </source>
</evidence>
<evidence type="ECO:0000256" key="9">
    <source>
        <dbReference type="RuleBase" id="RU003945"/>
    </source>
</evidence>
<dbReference type="GO" id="GO:0051205">
    <property type="term" value="P:protein insertion into membrane"/>
    <property type="evidence" value="ECO:0007669"/>
    <property type="project" value="TreeGrafter"/>
</dbReference>
<keyword evidence="7 10" id="KW-0472">Membrane</keyword>
<dbReference type="PANTHER" id="PTHR12428">
    <property type="entry name" value="OXA1"/>
    <property type="match status" value="1"/>
</dbReference>
<dbReference type="Pfam" id="PF02096">
    <property type="entry name" value="60KD_IMP"/>
    <property type="match status" value="1"/>
</dbReference>
<evidence type="ECO:0000256" key="3">
    <source>
        <dbReference type="ARBA" id="ARBA00022475"/>
    </source>
</evidence>
<evidence type="ECO:0000256" key="5">
    <source>
        <dbReference type="ARBA" id="ARBA00022927"/>
    </source>
</evidence>
<comment type="caution">
    <text evidence="12">The sequence shown here is derived from an EMBL/GenBank/DDBJ whole genome shotgun (WGS) entry which is preliminary data.</text>
</comment>
<keyword evidence="6 10" id="KW-1133">Transmembrane helix</keyword>
<proteinExistence type="inferred from homology"/>
<comment type="similarity">
    <text evidence="9">Belongs to the OXA1/ALB3/YidC family.</text>
</comment>
<sequence>MDFTTLTIDFLKQLSNIFGSYGLGIIALTVIIRLAMWPLNVSQQRSMKTMQQLQPKMKAIQDRYKNNPQVMQQKMMEFYKEHKFNPMAGCLPLLIQMPIFILLYSSLMSPQFISMAGQSKFLFINRLDATLKGNAGISNDGKFSVGPRDTFSLNKNIKVYIGDKELENAKLSNPRNAVKVQGDITPGEPVDLKISLDDFDLKFSQLAQITSAQATVTDNNTREIEKVTFTKQGDNLVASVPTVGAKSAFNYDVLLLVVIFGASMFLTQKIMMAANKMQQADPAQEAMQKTLGTMMPVMLTATFLFIPIPAGVLLYLITSNVIQVAQTLIINKQIDMEQESKKNKKSVIDEPLPETKKVEAKEIKNTESEK</sequence>
<reference evidence="12" key="1">
    <citation type="submission" date="2020-10" db="EMBL/GenBank/DDBJ databases">
        <authorList>
            <person name="Gilroy R."/>
        </authorList>
    </citation>
    <scope>NUCLEOTIDE SEQUENCE</scope>
    <source>
        <strain evidence="12">CHK154-7741</strain>
    </source>
</reference>
<dbReference type="InterPro" id="IPR028055">
    <property type="entry name" value="YidC/Oxa/ALB_C"/>
</dbReference>
<evidence type="ECO:0000313" key="12">
    <source>
        <dbReference type="EMBL" id="HIU91961.1"/>
    </source>
</evidence>
<keyword evidence="8" id="KW-0143">Chaperone</keyword>
<dbReference type="AlphaFoldDB" id="A0A9D1SRC2"/>
<keyword evidence="5" id="KW-0653">Protein transport</keyword>
<organism evidence="12 13">
    <name type="scientific">Candidatus Limenecus avicola</name>
    <dbReference type="NCBI Taxonomy" id="2840847"/>
    <lineage>
        <taxon>Bacteria</taxon>
        <taxon>Bacillati</taxon>
        <taxon>Bacillota</taxon>
        <taxon>Clostridia</taxon>
        <taxon>Eubacteriales</taxon>
        <taxon>Clostridiaceae</taxon>
        <taxon>Clostridiaceae incertae sedis</taxon>
        <taxon>Candidatus Limenecus</taxon>
    </lineage>
</organism>
<name>A0A9D1SRC2_9CLOT</name>
<accession>A0A9D1SRC2</accession>
<evidence type="ECO:0000256" key="2">
    <source>
        <dbReference type="ARBA" id="ARBA00022448"/>
    </source>
</evidence>
<keyword evidence="2" id="KW-0813">Transport</keyword>
<reference evidence="12" key="2">
    <citation type="journal article" date="2021" name="PeerJ">
        <title>Extensive microbial diversity within the chicken gut microbiome revealed by metagenomics and culture.</title>
        <authorList>
            <person name="Gilroy R."/>
            <person name="Ravi A."/>
            <person name="Getino M."/>
            <person name="Pursley I."/>
            <person name="Horton D.L."/>
            <person name="Alikhan N.F."/>
            <person name="Baker D."/>
            <person name="Gharbi K."/>
            <person name="Hall N."/>
            <person name="Watson M."/>
            <person name="Adriaenssens E.M."/>
            <person name="Foster-Nyarko E."/>
            <person name="Jarju S."/>
            <person name="Secka A."/>
            <person name="Antonio M."/>
            <person name="Oren A."/>
            <person name="Chaudhuri R.R."/>
            <person name="La Ragione R."/>
            <person name="Hildebrand F."/>
            <person name="Pallen M.J."/>
        </authorList>
    </citation>
    <scope>NUCLEOTIDE SEQUENCE</scope>
    <source>
        <strain evidence="12">CHK154-7741</strain>
    </source>
</reference>
<dbReference type="CDD" id="cd20070">
    <property type="entry name" value="5TM_YidC_Alb3"/>
    <property type="match status" value="1"/>
</dbReference>
<feature type="transmembrane region" description="Helical" evidence="10">
    <location>
        <begin position="20"/>
        <end position="41"/>
    </location>
</feature>
<feature type="transmembrane region" description="Helical" evidence="10">
    <location>
        <begin position="297"/>
        <end position="317"/>
    </location>
</feature>
<comment type="subcellular location">
    <subcellularLocation>
        <location evidence="1">Cell membrane</location>
        <topology evidence="1">Multi-pass membrane protein</topology>
    </subcellularLocation>
    <subcellularLocation>
        <location evidence="9">Membrane</location>
        <topology evidence="9">Multi-pass membrane protein</topology>
    </subcellularLocation>
</comment>
<dbReference type="GO" id="GO:0005886">
    <property type="term" value="C:plasma membrane"/>
    <property type="evidence" value="ECO:0007669"/>
    <property type="project" value="UniProtKB-SubCell"/>
</dbReference>
<dbReference type="GO" id="GO:0015031">
    <property type="term" value="P:protein transport"/>
    <property type="evidence" value="ECO:0007669"/>
    <property type="project" value="UniProtKB-KW"/>
</dbReference>
<keyword evidence="3" id="KW-1003">Cell membrane</keyword>
<evidence type="ECO:0000256" key="1">
    <source>
        <dbReference type="ARBA" id="ARBA00004651"/>
    </source>
</evidence>
<dbReference type="NCBIfam" id="TIGR03592">
    <property type="entry name" value="yidC_oxa1_cterm"/>
    <property type="match status" value="1"/>
</dbReference>
<dbReference type="PANTHER" id="PTHR12428:SF65">
    <property type="entry name" value="CYTOCHROME C OXIDASE ASSEMBLY PROTEIN COX18, MITOCHONDRIAL"/>
    <property type="match status" value="1"/>
</dbReference>
<evidence type="ECO:0000256" key="7">
    <source>
        <dbReference type="ARBA" id="ARBA00023136"/>
    </source>
</evidence>
<evidence type="ECO:0000259" key="11">
    <source>
        <dbReference type="Pfam" id="PF02096"/>
    </source>
</evidence>
<feature type="transmembrane region" description="Helical" evidence="10">
    <location>
        <begin position="248"/>
        <end position="267"/>
    </location>
</feature>
<dbReference type="InterPro" id="IPR001708">
    <property type="entry name" value="YidC/ALB3/OXA1/COX18"/>
</dbReference>
<dbReference type="GO" id="GO:0032977">
    <property type="term" value="F:membrane insertase activity"/>
    <property type="evidence" value="ECO:0007669"/>
    <property type="project" value="InterPro"/>
</dbReference>